<dbReference type="EMBL" id="OE000985">
    <property type="protein sequence ID" value="CAD7455646.1"/>
    <property type="molecule type" value="Genomic_DNA"/>
</dbReference>
<reference evidence="1" key="1">
    <citation type="submission" date="2020-11" db="EMBL/GenBank/DDBJ databases">
        <authorList>
            <person name="Tran Van P."/>
        </authorList>
    </citation>
    <scope>NUCLEOTIDE SEQUENCE</scope>
</reference>
<accession>A0A7R9FL92</accession>
<organism evidence="1">
    <name type="scientific">Timema tahoe</name>
    <dbReference type="NCBI Taxonomy" id="61484"/>
    <lineage>
        <taxon>Eukaryota</taxon>
        <taxon>Metazoa</taxon>
        <taxon>Ecdysozoa</taxon>
        <taxon>Arthropoda</taxon>
        <taxon>Hexapoda</taxon>
        <taxon>Insecta</taxon>
        <taxon>Pterygota</taxon>
        <taxon>Neoptera</taxon>
        <taxon>Polyneoptera</taxon>
        <taxon>Phasmatodea</taxon>
        <taxon>Timematodea</taxon>
        <taxon>Timematoidea</taxon>
        <taxon>Timematidae</taxon>
        <taxon>Timema</taxon>
    </lineage>
</organism>
<sequence>MGARSVGATACTLATEKKEELDKSKFVCSFEVVRMFTLLTLKGSSHTLTGYTMVRLRATVIGHGKTAAGIIQGCLSERPKEKCLSGWHRFYFLCDLCPPRKELEQPWHQFGGTTC</sequence>
<dbReference type="AlphaFoldDB" id="A0A7R9FL92"/>
<evidence type="ECO:0000313" key="1">
    <source>
        <dbReference type="EMBL" id="CAD7455646.1"/>
    </source>
</evidence>
<name>A0A7R9FL92_9NEOP</name>
<protein>
    <submittedName>
        <fullName evidence="1">Uncharacterized protein</fullName>
    </submittedName>
</protein>
<proteinExistence type="predicted"/>
<gene>
    <name evidence="1" type="ORF">TTEB3V08_LOCUS3712</name>
</gene>